<sequence length="439" mass="46679">MTDSQYQGRSARRDGRPERPRQTDVLISGGGIAGLTAAAAFGSAGYAVICVDPAPQVTEAEAPGADLRTTALLQPARALLRRAGVWDRLLPHASALRVMRIVDAGGEEAAPRATCDFESRDLSEDTPFGWNFPNWLLRRELLARLNELPHVTLLPGTATRDVLTREAHAHVTLSQGAPVRARLLIAADGRESRVREALGITARVTRYGQKALTFAVGHDRPHDNVSTEVHRTGGPFTLVPLPDHEGRPRSAVVWMESGPEAQRLASLDVAEFEALMTERSAGVLGPLRLIGPRGLWPIVSQIAERLTAQRSALIAEAAHVVPPIGAQGLNMSIGDIALLLDLALESGGDPGSDDVLDAYQRRRWPELRARVAGVDLLNRASMAGAPILRDGRLKGLELIHGLAPVRTGLMRLGLGAGAEAPGGEATDSSAKKEGGAPVG</sequence>
<gene>
    <name evidence="10" type="ORF">BV394_05800</name>
</gene>
<comment type="cofactor">
    <cofactor evidence="1">
        <name>FAD</name>
        <dbReference type="ChEBI" id="CHEBI:57692"/>
    </cofactor>
</comment>
<evidence type="ECO:0000256" key="8">
    <source>
        <dbReference type="SAM" id="MobiDB-lite"/>
    </source>
</evidence>
<dbReference type="AlphaFoldDB" id="A0A1U7DH19"/>
<dbReference type="GO" id="GO:0016705">
    <property type="term" value="F:oxidoreductase activity, acting on paired donors, with incorporation or reduction of molecular oxygen"/>
    <property type="evidence" value="ECO:0007669"/>
    <property type="project" value="InterPro"/>
</dbReference>
<dbReference type="GO" id="GO:0071949">
    <property type="term" value="F:FAD binding"/>
    <property type="evidence" value="ECO:0007669"/>
    <property type="project" value="InterPro"/>
</dbReference>
<dbReference type="PANTHER" id="PTHR43876">
    <property type="entry name" value="UBIQUINONE BIOSYNTHESIS MONOOXYGENASE COQ6, MITOCHONDRIAL"/>
    <property type="match status" value="1"/>
</dbReference>
<evidence type="ECO:0000313" key="10">
    <source>
        <dbReference type="EMBL" id="APX89290.1"/>
    </source>
</evidence>
<dbReference type="EMBL" id="CP019124">
    <property type="protein sequence ID" value="APX89290.1"/>
    <property type="molecule type" value="Genomic_DNA"/>
</dbReference>
<keyword evidence="6" id="KW-0560">Oxidoreductase</keyword>
<keyword evidence="7" id="KW-0503">Monooxygenase</keyword>
<protein>
    <submittedName>
        <fullName evidence="10">2-octaprenyl-6-methoxyphenyl hydroxylase</fullName>
    </submittedName>
</protein>
<dbReference type="InterPro" id="IPR051205">
    <property type="entry name" value="UbiH/COQ6_monooxygenase"/>
</dbReference>
<feature type="domain" description="FAD-binding" evidence="9">
    <location>
        <begin position="22"/>
        <end position="366"/>
    </location>
</feature>
<dbReference type="InterPro" id="IPR036188">
    <property type="entry name" value="FAD/NAD-bd_sf"/>
</dbReference>
<dbReference type="PANTHER" id="PTHR43876:SF7">
    <property type="entry name" value="UBIQUINONE BIOSYNTHESIS MONOOXYGENASE COQ6, MITOCHONDRIAL"/>
    <property type="match status" value="1"/>
</dbReference>
<organism evidence="10 11">
    <name type="scientific">Brevirhabdus pacifica</name>
    <dbReference type="NCBI Taxonomy" id="1267768"/>
    <lineage>
        <taxon>Bacteria</taxon>
        <taxon>Pseudomonadati</taxon>
        <taxon>Pseudomonadota</taxon>
        <taxon>Alphaproteobacteria</taxon>
        <taxon>Rhodobacterales</taxon>
        <taxon>Paracoccaceae</taxon>
        <taxon>Brevirhabdus</taxon>
    </lineage>
</organism>
<dbReference type="UniPathway" id="UPA00232"/>
<evidence type="ECO:0000256" key="1">
    <source>
        <dbReference type="ARBA" id="ARBA00001974"/>
    </source>
</evidence>
<dbReference type="InterPro" id="IPR002938">
    <property type="entry name" value="FAD-bd"/>
</dbReference>
<evidence type="ECO:0000259" key="9">
    <source>
        <dbReference type="Pfam" id="PF01494"/>
    </source>
</evidence>
<dbReference type="Proteomes" id="UP000187266">
    <property type="component" value="Chromosome"/>
</dbReference>
<evidence type="ECO:0000256" key="6">
    <source>
        <dbReference type="ARBA" id="ARBA00023002"/>
    </source>
</evidence>
<evidence type="ECO:0000256" key="7">
    <source>
        <dbReference type="ARBA" id="ARBA00023033"/>
    </source>
</evidence>
<evidence type="ECO:0000256" key="3">
    <source>
        <dbReference type="ARBA" id="ARBA00005349"/>
    </source>
</evidence>
<evidence type="ECO:0000313" key="11">
    <source>
        <dbReference type="Proteomes" id="UP000187266"/>
    </source>
</evidence>
<dbReference type="Pfam" id="PF01494">
    <property type="entry name" value="FAD_binding_3"/>
    <property type="match status" value="1"/>
</dbReference>
<dbReference type="InterPro" id="IPR010971">
    <property type="entry name" value="UbiH/COQ6"/>
</dbReference>
<evidence type="ECO:0000256" key="2">
    <source>
        <dbReference type="ARBA" id="ARBA00004749"/>
    </source>
</evidence>
<evidence type="ECO:0000256" key="5">
    <source>
        <dbReference type="ARBA" id="ARBA00022827"/>
    </source>
</evidence>
<feature type="compositionally biased region" description="Basic and acidic residues" evidence="8">
    <location>
        <begin position="429"/>
        <end position="439"/>
    </location>
</feature>
<feature type="region of interest" description="Disordered" evidence="8">
    <location>
        <begin position="418"/>
        <end position="439"/>
    </location>
</feature>
<dbReference type="STRING" id="1267768.BV394_05800"/>
<dbReference type="PRINTS" id="PR00420">
    <property type="entry name" value="RNGMNOXGNASE"/>
</dbReference>
<dbReference type="GO" id="GO:0006744">
    <property type="term" value="P:ubiquinone biosynthetic process"/>
    <property type="evidence" value="ECO:0007669"/>
    <property type="project" value="UniProtKB-UniPathway"/>
</dbReference>
<dbReference type="NCBIfam" id="NF005691">
    <property type="entry name" value="PRK07494.1"/>
    <property type="match status" value="1"/>
</dbReference>
<comment type="pathway">
    <text evidence="2">Cofactor biosynthesis; ubiquinone biosynthesis.</text>
</comment>
<dbReference type="NCBIfam" id="TIGR01988">
    <property type="entry name" value="Ubi-OHases"/>
    <property type="match status" value="1"/>
</dbReference>
<dbReference type="RefSeq" id="WP_076979313.1">
    <property type="nucleotide sequence ID" value="NZ_CP019124.1"/>
</dbReference>
<keyword evidence="5" id="KW-0274">FAD</keyword>
<reference evidence="10 11" key="1">
    <citation type="submission" date="2017-01" db="EMBL/GenBank/DDBJ databases">
        <title>Genomic analysis of Xuhuaishuia manganoxidans DY6-4.</title>
        <authorList>
            <person name="Wang X."/>
        </authorList>
    </citation>
    <scope>NUCLEOTIDE SEQUENCE [LARGE SCALE GENOMIC DNA]</scope>
    <source>
        <strain evidence="10 11">DY6-4</strain>
    </source>
</reference>
<accession>A0A1U7DH19</accession>
<comment type="similarity">
    <text evidence="3">Belongs to the UbiH/COQ6 family.</text>
</comment>
<dbReference type="OrthoDB" id="9796623at2"/>
<accession>A0A2M9DER9</accession>
<name>A0A1U7DH19_9RHOB</name>
<dbReference type="Gene3D" id="3.50.50.60">
    <property type="entry name" value="FAD/NAD(P)-binding domain"/>
    <property type="match status" value="2"/>
</dbReference>
<keyword evidence="4" id="KW-0285">Flavoprotein</keyword>
<dbReference type="GO" id="GO:0004497">
    <property type="term" value="F:monooxygenase activity"/>
    <property type="evidence" value="ECO:0007669"/>
    <property type="project" value="UniProtKB-KW"/>
</dbReference>
<feature type="compositionally biased region" description="Basic and acidic residues" evidence="8">
    <location>
        <begin position="11"/>
        <end position="22"/>
    </location>
</feature>
<keyword evidence="11" id="KW-1185">Reference proteome</keyword>
<dbReference type="SUPFAM" id="SSF51905">
    <property type="entry name" value="FAD/NAD(P)-binding domain"/>
    <property type="match status" value="1"/>
</dbReference>
<feature type="region of interest" description="Disordered" evidence="8">
    <location>
        <begin position="1"/>
        <end position="23"/>
    </location>
</feature>
<proteinExistence type="inferred from homology"/>
<evidence type="ECO:0000256" key="4">
    <source>
        <dbReference type="ARBA" id="ARBA00022630"/>
    </source>
</evidence>